<feature type="transmembrane region" description="Helical" evidence="18">
    <location>
        <begin position="102"/>
        <end position="123"/>
    </location>
</feature>
<evidence type="ECO:0000313" key="22">
    <source>
        <dbReference type="Proteomes" id="UP000019151"/>
    </source>
</evidence>
<evidence type="ECO:0000256" key="5">
    <source>
        <dbReference type="ARBA" id="ARBA00022617"/>
    </source>
</evidence>
<dbReference type="GO" id="GO:0004129">
    <property type="term" value="F:cytochrome-c oxidase activity"/>
    <property type="evidence" value="ECO:0007669"/>
    <property type="project" value="UniProtKB-EC"/>
</dbReference>
<keyword evidence="5 17" id="KW-0349">Heme</keyword>
<evidence type="ECO:0000256" key="8">
    <source>
        <dbReference type="ARBA" id="ARBA00022723"/>
    </source>
</evidence>
<dbReference type="GO" id="GO:0016491">
    <property type="term" value="F:oxidoreductase activity"/>
    <property type="evidence" value="ECO:0007669"/>
    <property type="project" value="InterPro"/>
</dbReference>
<dbReference type="KEGG" id="gba:J421_1791"/>
<feature type="domain" description="Cytochrome c" evidence="20">
    <location>
        <begin position="264"/>
        <end position="355"/>
    </location>
</feature>
<dbReference type="NCBIfam" id="TIGR02866">
    <property type="entry name" value="CoxB"/>
    <property type="match status" value="1"/>
</dbReference>
<dbReference type="RefSeq" id="WP_104022427.1">
    <property type="nucleotide sequence ID" value="NZ_CP007128.1"/>
</dbReference>
<evidence type="ECO:0000259" key="19">
    <source>
        <dbReference type="PROSITE" id="PS50857"/>
    </source>
</evidence>
<dbReference type="PROSITE" id="PS50857">
    <property type="entry name" value="COX2_CUA"/>
    <property type="match status" value="1"/>
</dbReference>
<keyword evidence="7 18" id="KW-0812">Transmembrane</keyword>
<dbReference type="AlphaFoldDB" id="W0RIU5"/>
<protein>
    <recommendedName>
        <fullName evidence="3">cytochrome-c oxidase</fullName>
        <ecNumber evidence="3">7.1.1.9</ecNumber>
    </recommendedName>
    <alternativeName>
        <fullName evidence="16">Cytochrome aa3 subunit 2</fullName>
    </alternativeName>
</protein>
<evidence type="ECO:0000256" key="18">
    <source>
        <dbReference type="SAM" id="Phobius"/>
    </source>
</evidence>
<keyword evidence="4" id="KW-0813">Transport</keyword>
<keyword evidence="14 18" id="KW-0472">Membrane</keyword>
<keyword evidence="13" id="KW-0186">Copper</keyword>
<dbReference type="InParanoid" id="W0RIU5"/>
<keyword evidence="12 17" id="KW-0408">Iron</keyword>
<dbReference type="InterPro" id="IPR014222">
    <property type="entry name" value="Cyt_c_oxidase_su2"/>
</dbReference>
<evidence type="ECO:0000256" key="4">
    <source>
        <dbReference type="ARBA" id="ARBA00022448"/>
    </source>
</evidence>
<gene>
    <name evidence="21" type="ORF">J421_1791</name>
</gene>
<dbReference type="eggNOG" id="COG2010">
    <property type="taxonomic scope" value="Bacteria"/>
</dbReference>
<dbReference type="eggNOG" id="COG1622">
    <property type="taxonomic scope" value="Bacteria"/>
</dbReference>
<evidence type="ECO:0000256" key="13">
    <source>
        <dbReference type="ARBA" id="ARBA00023008"/>
    </source>
</evidence>
<evidence type="ECO:0000256" key="2">
    <source>
        <dbReference type="ARBA" id="ARBA00007866"/>
    </source>
</evidence>
<dbReference type="InterPro" id="IPR036257">
    <property type="entry name" value="Cyt_c_oxidase_su2_TM_sf"/>
</dbReference>
<feature type="domain" description="Cytochrome oxidase subunit II copper A binding" evidence="19">
    <location>
        <begin position="137"/>
        <end position="253"/>
    </location>
</feature>
<dbReference type="InterPro" id="IPR036909">
    <property type="entry name" value="Cyt_c-like_dom_sf"/>
</dbReference>
<dbReference type="PANTHER" id="PTHR22888">
    <property type="entry name" value="CYTOCHROME C OXIDASE, SUBUNIT II"/>
    <property type="match status" value="1"/>
</dbReference>
<dbReference type="PANTHER" id="PTHR22888:SF9">
    <property type="entry name" value="CYTOCHROME C OXIDASE SUBUNIT 2"/>
    <property type="match status" value="1"/>
</dbReference>
<dbReference type="EC" id="7.1.1.9" evidence="3"/>
<dbReference type="Gene3D" id="2.60.40.420">
    <property type="entry name" value="Cupredoxins - blue copper proteins"/>
    <property type="match status" value="1"/>
</dbReference>
<dbReference type="SUPFAM" id="SSF49503">
    <property type="entry name" value="Cupredoxins"/>
    <property type="match status" value="1"/>
</dbReference>
<dbReference type="GO" id="GO:0020037">
    <property type="term" value="F:heme binding"/>
    <property type="evidence" value="ECO:0007669"/>
    <property type="project" value="InterPro"/>
</dbReference>
<dbReference type="Gene3D" id="1.10.287.90">
    <property type="match status" value="1"/>
</dbReference>
<dbReference type="PROSITE" id="PS00078">
    <property type="entry name" value="COX2"/>
    <property type="match status" value="1"/>
</dbReference>
<evidence type="ECO:0000256" key="15">
    <source>
        <dbReference type="ARBA" id="ARBA00024688"/>
    </source>
</evidence>
<accession>W0RIU5</accession>
<evidence type="ECO:0000256" key="7">
    <source>
        <dbReference type="ARBA" id="ARBA00022692"/>
    </source>
</evidence>
<feature type="transmembrane region" description="Helical" evidence="18">
    <location>
        <begin position="58"/>
        <end position="82"/>
    </location>
</feature>
<dbReference type="FunCoup" id="W0RIU5">
    <property type="interactions" value="103"/>
</dbReference>
<organism evidence="21 22">
    <name type="scientific">Gemmatirosa kalamazoonensis</name>
    <dbReference type="NCBI Taxonomy" id="861299"/>
    <lineage>
        <taxon>Bacteria</taxon>
        <taxon>Pseudomonadati</taxon>
        <taxon>Gemmatimonadota</taxon>
        <taxon>Gemmatimonadia</taxon>
        <taxon>Gemmatimonadales</taxon>
        <taxon>Gemmatimonadaceae</taxon>
        <taxon>Gemmatirosa</taxon>
    </lineage>
</organism>
<dbReference type="PROSITE" id="PS51007">
    <property type="entry name" value="CYTC"/>
    <property type="match status" value="1"/>
</dbReference>
<comment type="subcellular location">
    <subcellularLocation>
        <location evidence="1">Membrane</location>
        <topology evidence="1">Multi-pass membrane protein</topology>
    </subcellularLocation>
</comment>
<dbReference type="Proteomes" id="UP000019151">
    <property type="component" value="Chromosome"/>
</dbReference>
<evidence type="ECO:0000256" key="3">
    <source>
        <dbReference type="ARBA" id="ARBA00012949"/>
    </source>
</evidence>
<dbReference type="InterPro" id="IPR034236">
    <property type="entry name" value="CuRO_CcO_Caa3_II"/>
</dbReference>
<dbReference type="Pfam" id="PF00116">
    <property type="entry name" value="COX2"/>
    <property type="match status" value="1"/>
</dbReference>
<dbReference type="InterPro" id="IPR045187">
    <property type="entry name" value="CcO_II"/>
</dbReference>
<evidence type="ECO:0000256" key="10">
    <source>
        <dbReference type="ARBA" id="ARBA00022982"/>
    </source>
</evidence>
<dbReference type="InterPro" id="IPR008972">
    <property type="entry name" value="Cupredoxin"/>
</dbReference>
<keyword evidence="10" id="KW-0249">Electron transport</keyword>
<evidence type="ECO:0000256" key="16">
    <source>
        <dbReference type="ARBA" id="ARBA00031399"/>
    </source>
</evidence>
<dbReference type="STRING" id="861299.J421_1791"/>
<dbReference type="CDD" id="cd04213">
    <property type="entry name" value="CuRO_CcO_Caa3_II"/>
    <property type="match status" value="1"/>
</dbReference>
<dbReference type="InterPro" id="IPR001505">
    <property type="entry name" value="Copper_CuA"/>
</dbReference>
<comment type="function">
    <text evidence="15">Subunits I and II form the functional core of the enzyme complex. Electrons originating in cytochrome c are transferred via heme a and Cu(A) to the binuclear center formed by heme a3 and Cu(B).</text>
</comment>
<evidence type="ECO:0000256" key="1">
    <source>
        <dbReference type="ARBA" id="ARBA00004141"/>
    </source>
</evidence>
<evidence type="ECO:0000256" key="14">
    <source>
        <dbReference type="ARBA" id="ARBA00023136"/>
    </source>
</evidence>
<evidence type="ECO:0000256" key="11">
    <source>
        <dbReference type="ARBA" id="ARBA00022989"/>
    </source>
</evidence>
<dbReference type="Pfam" id="PF00034">
    <property type="entry name" value="Cytochrom_C"/>
    <property type="match status" value="1"/>
</dbReference>
<dbReference type="PATRIC" id="fig|861299.3.peg.1821"/>
<dbReference type="InterPro" id="IPR002429">
    <property type="entry name" value="CcO_II-like_C"/>
</dbReference>
<dbReference type="HOGENOM" id="CLU_036876_1_1_0"/>
<keyword evidence="11 18" id="KW-1133">Transmembrane helix</keyword>
<dbReference type="OrthoDB" id="9773456at2"/>
<evidence type="ECO:0000256" key="6">
    <source>
        <dbReference type="ARBA" id="ARBA00022660"/>
    </source>
</evidence>
<comment type="similarity">
    <text evidence="2">Belongs to the cytochrome c oxidase subunit 2 family.</text>
</comment>
<evidence type="ECO:0000256" key="12">
    <source>
        <dbReference type="ARBA" id="ARBA00023004"/>
    </source>
</evidence>
<keyword evidence="22" id="KW-1185">Reference proteome</keyword>
<name>W0RIU5_9BACT</name>
<keyword evidence="9" id="KW-1278">Translocase</keyword>
<dbReference type="InterPro" id="IPR009056">
    <property type="entry name" value="Cyt_c-like_dom"/>
</dbReference>
<dbReference type="GO" id="GO:0005507">
    <property type="term" value="F:copper ion binding"/>
    <property type="evidence" value="ECO:0007669"/>
    <property type="project" value="InterPro"/>
</dbReference>
<dbReference type="GO" id="GO:0016020">
    <property type="term" value="C:membrane"/>
    <property type="evidence" value="ECO:0007669"/>
    <property type="project" value="UniProtKB-SubCell"/>
</dbReference>
<proteinExistence type="inferred from homology"/>
<evidence type="ECO:0000256" key="9">
    <source>
        <dbReference type="ARBA" id="ARBA00022967"/>
    </source>
</evidence>
<evidence type="ECO:0000313" key="21">
    <source>
        <dbReference type="EMBL" id="AHG89328.1"/>
    </source>
</evidence>
<keyword evidence="6" id="KW-0679">Respiratory chain</keyword>
<dbReference type="SUPFAM" id="SSF46626">
    <property type="entry name" value="Cytochrome c"/>
    <property type="match status" value="1"/>
</dbReference>
<evidence type="ECO:0000256" key="17">
    <source>
        <dbReference type="PROSITE-ProRule" id="PRU00433"/>
    </source>
</evidence>
<reference evidence="21 22" key="1">
    <citation type="journal article" date="2014" name="Genome Announc.">
        <title>Genome Sequence and Methylome of Soil Bacterium Gemmatirosa kalamazoonensis KBS708T, a Member of the Rarely Cultivated Gemmatimonadetes Phylum.</title>
        <authorList>
            <person name="Debruyn J.M."/>
            <person name="Radosevich M."/>
            <person name="Wommack K.E."/>
            <person name="Polson S.W."/>
            <person name="Hauser L.J."/>
            <person name="Fawaz M.N."/>
            <person name="Korlach J."/>
            <person name="Tsai Y.C."/>
        </authorList>
    </citation>
    <scope>NUCLEOTIDE SEQUENCE [LARGE SCALE GENOMIC DNA]</scope>
    <source>
        <strain evidence="21 22">KBS708</strain>
    </source>
</reference>
<evidence type="ECO:0000259" key="20">
    <source>
        <dbReference type="PROSITE" id="PS51007"/>
    </source>
</evidence>
<sequence length="355" mass="38473">MSGTSQGRRAGAHEERRGSARALLRSCPPALLLGACRGATYQSVLEPKGPQSARVHDLWRFALIVATVVFVLTVLATLWAAWAGARRRRAGLPPDLVDERGMTRGVTIATVATVAILMTFLVYDLSVGRTTTRAPSRNALTIEVTGHQWWWEVTYADPSPRGRFTTANEIHIPVGRPVVFVLNASDVIHSFWVPNLSGKRDLIPGRTTSLWFQADTPGVYRGQCAEFCGYQHAKMALFVVAEPPAQYAAWAQAAMSQAPPPSDPAAVRGQQVFMKSSCALCHNIEGTPAGSHAGPDLTHLASRRTIAAGTLRNTRGNLAGWIVDPQRIKPGANMPPNQLSPSDLEALLTYLQSLR</sequence>
<dbReference type="EMBL" id="CP007128">
    <property type="protein sequence ID" value="AHG89328.1"/>
    <property type="molecule type" value="Genomic_DNA"/>
</dbReference>
<dbReference type="GO" id="GO:0042773">
    <property type="term" value="P:ATP synthesis coupled electron transport"/>
    <property type="evidence" value="ECO:0007669"/>
    <property type="project" value="TreeGrafter"/>
</dbReference>
<keyword evidence="8 17" id="KW-0479">Metal-binding</keyword>